<gene>
    <name evidence="2" type="ORF">EDC35_101343</name>
</gene>
<keyword evidence="3" id="KW-1185">Reference proteome</keyword>
<evidence type="ECO:0000256" key="1">
    <source>
        <dbReference type="SAM" id="MobiDB-lite"/>
    </source>
</evidence>
<protein>
    <recommendedName>
        <fullName evidence="4">HEPN domain-containing protein</fullName>
    </recommendedName>
</protein>
<comment type="caution">
    <text evidence="2">The sequence shown here is derived from an EMBL/GenBank/DDBJ whole genome shotgun (WGS) entry which is preliminary data.</text>
</comment>
<feature type="region of interest" description="Disordered" evidence="1">
    <location>
        <begin position="146"/>
        <end position="165"/>
    </location>
</feature>
<sequence length="165" mass="18116">MSLVLFETYEKKLQRCLTDARGYHQRAMQFATDGERVSLVFNIAAVAIEAYLIALCARHQIMPFNHDYGSLVTAAEEAVAFTPELKEAILSLDGIFGICSLENYHHGTPLQIDADRTLTICNALAQMFEPPGTTDGQGRLIGQAYRHDRPSQSPSPSMGEGLGRG</sequence>
<evidence type="ECO:0000313" key="3">
    <source>
        <dbReference type="Proteomes" id="UP000295717"/>
    </source>
</evidence>
<dbReference type="RefSeq" id="WP_207896048.1">
    <property type="nucleotide sequence ID" value="NZ_SMAO01000001.1"/>
</dbReference>
<organism evidence="2 3">
    <name type="scientific">Thiobaca trueperi</name>
    <dbReference type="NCBI Taxonomy" id="127458"/>
    <lineage>
        <taxon>Bacteria</taxon>
        <taxon>Pseudomonadati</taxon>
        <taxon>Pseudomonadota</taxon>
        <taxon>Gammaproteobacteria</taxon>
        <taxon>Chromatiales</taxon>
        <taxon>Chromatiaceae</taxon>
        <taxon>Thiobaca</taxon>
    </lineage>
</organism>
<evidence type="ECO:0000313" key="2">
    <source>
        <dbReference type="EMBL" id="TCT24025.1"/>
    </source>
</evidence>
<evidence type="ECO:0008006" key="4">
    <source>
        <dbReference type="Google" id="ProtNLM"/>
    </source>
</evidence>
<reference evidence="2 3" key="1">
    <citation type="submission" date="2019-03" db="EMBL/GenBank/DDBJ databases">
        <title>Genomic Encyclopedia of Type Strains, Phase IV (KMG-IV): sequencing the most valuable type-strain genomes for metagenomic binning, comparative biology and taxonomic classification.</title>
        <authorList>
            <person name="Goeker M."/>
        </authorList>
    </citation>
    <scope>NUCLEOTIDE SEQUENCE [LARGE SCALE GENOMIC DNA]</scope>
    <source>
        <strain evidence="2 3">DSM 13587</strain>
    </source>
</reference>
<dbReference type="Proteomes" id="UP000295717">
    <property type="component" value="Unassembled WGS sequence"/>
</dbReference>
<name>A0A4R3N4U7_9GAMM</name>
<dbReference type="EMBL" id="SMAO01000001">
    <property type="protein sequence ID" value="TCT24025.1"/>
    <property type="molecule type" value="Genomic_DNA"/>
</dbReference>
<dbReference type="AlphaFoldDB" id="A0A4R3N4U7"/>
<accession>A0A4R3N4U7</accession>
<proteinExistence type="predicted"/>